<protein>
    <submittedName>
        <fullName evidence="1">Uncharacterized protein</fullName>
    </submittedName>
</protein>
<reference evidence="1 2" key="1">
    <citation type="submission" date="2017-09" db="EMBL/GenBank/DDBJ databases">
        <authorList>
            <person name="Ehlers B."/>
            <person name="Leendertz F.H."/>
        </authorList>
    </citation>
    <scope>NUCLEOTIDE SEQUENCE [LARGE SCALE GENOMIC DNA]</scope>
    <source>
        <strain evidence="1 2">DJ-1</strain>
    </source>
</reference>
<dbReference type="RefSeq" id="WP_023383600.1">
    <property type="nucleotide sequence ID" value="NZ_NTME01000021.1"/>
</dbReference>
<dbReference type="Proteomes" id="UP000218102">
    <property type="component" value="Unassembled WGS sequence"/>
</dbReference>
<sequence length="158" mass="17729">MDYSQLLERSFLQMAHTSVSRLGYLAEHVFGFTTDSPSADELFAAKAVEVCAALGNRTMREYVTTKDGHLWFLLMFNMPFFAGRLDWGTSMTGSWWSVEHGEFLELDSCGLWTETGQLLEPMRFTLDQWKEFINAVVAFAAPELGPGAGKGFEELPAL</sequence>
<organism evidence="1 2">
    <name type="scientific">Pseudomonas plecoglossicida</name>
    <dbReference type="NCBI Taxonomy" id="70775"/>
    <lineage>
        <taxon>Bacteria</taxon>
        <taxon>Pseudomonadati</taxon>
        <taxon>Pseudomonadota</taxon>
        <taxon>Gammaproteobacteria</taxon>
        <taxon>Pseudomonadales</taxon>
        <taxon>Pseudomonadaceae</taxon>
        <taxon>Pseudomonas</taxon>
    </lineage>
</organism>
<accession>A0A2A3M1P3</accession>
<evidence type="ECO:0000313" key="1">
    <source>
        <dbReference type="EMBL" id="PBJ93914.1"/>
    </source>
</evidence>
<name>A0A2A3M1P3_PSEDL</name>
<gene>
    <name evidence="1" type="ORF">CMV24_18980</name>
</gene>
<dbReference type="EMBL" id="NTME01000021">
    <property type="protein sequence ID" value="PBJ93914.1"/>
    <property type="molecule type" value="Genomic_DNA"/>
</dbReference>
<proteinExistence type="predicted"/>
<dbReference type="AlphaFoldDB" id="A0A2A3M1P3"/>
<comment type="caution">
    <text evidence="1">The sequence shown here is derived from an EMBL/GenBank/DDBJ whole genome shotgun (WGS) entry which is preliminary data.</text>
</comment>
<evidence type="ECO:0000313" key="2">
    <source>
        <dbReference type="Proteomes" id="UP000218102"/>
    </source>
</evidence>